<sequence>MSNPFKPSNSVVNKPKRNSFDLSRTNHLTFNFGQLIPVMCEEVLPGDTFKIDAALGLRFMPLAFPIQTKCRASVHFFYQRSKNLWSGFQNFIYGNDVISGSPDTPPFLDFSQNAQTANLKTCSLGDYLNIPTVRSNMFGLPGIKADFSAPFLSAGNNDELTAFNGARFPGWTTIDKMGEFLLGSDTYVPGTTSTDPTTGEDIYNDTYVYGLFPFEVQLIGNSPYLYDFIVDVPKSGFVLNVSSPHYVIYTSQTDGQPQFTGEASVEDAYMKEQDATVPCYRFRFTWDSSEANVTYPKAVVALAVPVLNYIDLSQHQPECRVYPTARVPMDAVDTGLGTPFQHDKLRVSSLPFRCYESIYNAFYRDDRNNPLTTADGHSVYNEYLLNTKGGRDDSTYVIHNRNWEFDPYTSAVRTPQQGVAPLVGISSLGNVTFNYDGQDYTFSTETADNADTITKVNVTENVPAPVARAIVNTVTSGISINDFRNVNSYQRWLETNIRRGLKYKDQTLARWGVQPADSTLDMPEFIGGFTVDVDINTVTNTNGDGSAPLGDYAANATAFGGSKHRISQYCDQHGYIMAIVSVVPAPVYTQLFPKKFSRFNALDYYSPEFSQIGMQAITYGEFCPLEVDNPSSSNPVEVGTVFGYQRPWYEYIYAPDEAHGLFRTDFNQFLLSRNFIDSPTLGPDFLTVSQGSLNDVFTVKNRNSILGMIRFNVEAQRPIPQISLPSL</sequence>
<evidence type="ECO:0000256" key="2">
    <source>
        <dbReference type="ARBA" id="ARBA00009963"/>
    </source>
</evidence>
<evidence type="ECO:0000313" key="6">
    <source>
        <dbReference type="EMBL" id="QXN75212.1"/>
    </source>
</evidence>
<evidence type="ECO:0000256" key="5">
    <source>
        <dbReference type="ARBA" id="ARBA00022844"/>
    </source>
</evidence>
<dbReference type="InterPro" id="IPR037002">
    <property type="entry name" value="Microviridae_protein_F_sf"/>
</dbReference>
<keyword evidence="4" id="KW-0167">Capsid protein</keyword>
<name>A0A8F5MJ21_9VIRU</name>
<evidence type="ECO:0000256" key="3">
    <source>
        <dbReference type="ARBA" id="ARBA00022431"/>
    </source>
</evidence>
<dbReference type="InterPro" id="IPR016184">
    <property type="entry name" value="Capsid/spike_ssDNA_virus"/>
</dbReference>
<protein>
    <submittedName>
        <fullName evidence="6">Major capsid protein</fullName>
    </submittedName>
</protein>
<evidence type="ECO:0000256" key="1">
    <source>
        <dbReference type="ARBA" id="ARBA00004328"/>
    </source>
</evidence>
<comment type="subcellular location">
    <subcellularLocation>
        <location evidence="1">Virion</location>
    </subcellularLocation>
</comment>
<keyword evidence="3" id="KW-1140">T=1 icosahedral capsid protein</keyword>
<organism evidence="6">
    <name type="scientific">Microvirus mar43</name>
    <dbReference type="NCBI Taxonomy" id="2851178"/>
    <lineage>
        <taxon>Viruses</taxon>
        <taxon>Monodnaviria</taxon>
        <taxon>Sangervirae</taxon>
        <taxon>Phixviricota</taxon>
        <taxon>Malgrandaviricetes</taxon>
        <taxon>Petitvirales</taxon>
        <taxon>Microviridae</taxon>
    </lineage>
</organism>
<accession>A0A8F5MJ21</accession>
<comment type="similarity">
    <text evidence="2">Belongs to the microviridae F protein family.</text>
</comment>
<proteinExistence type="inferred from homology"/>
<reference evidence="6" key="1">
    <citation type="submission" date="2021-04" db="EMBL/GenBank/DDBJ databases">
        <title>Genomes of microviruses identified in yellow-bellied marmot fecal samples.</title>
        <authorList>
            <person name="Varsani A."/>
            <person name="Kraberger S."/>
            <person name="Chatterjee A."/>
            <person name="Richet C."/>
            <person name="Fontenele R.S."/>
            <person name="Schmidlin K."/>
            <person name="Blumstein D.T."/>
        </authorList>
    </citation>
    <scope>NUCLEOTIDE SEQUENCE</scope>
    <source>
        <strain evidence="6">Mar43</strain>
    </source>
</reference>
<dbReference type="GO" id="GO:0005198">
    <property type="term" value="F:structural molecule activity"/>
    <property type="evidence" value="ECO:0007669"/>
    <property type="project" value="InterPro"/>
</dbReference>
<dbReference type="Gene3D" id="2.60.169.10">
    <property type="entry name" value="Microviridae F protein"/>
    <property type="match status" value="2"/>
</dbReference>
<dbReference type="SUPFAM" id="SSF88645">
    <property type="entry name" value="ssDNA viruses"/>
    <property type="match status" value="2"/>
</dbReference>
<dbReference type="GO" id="GO:0039615">
    <property type="term" value="C:T=1 icosahedral viral capsid"/>
    <property type="evidence" value="ECO:0007669"/>
    <property type="project" value="UniProtKB-KW"/>
</dbReference>
<dbReference type="InterPro" id="IPR003514">
    <property type="entry name" value="Microviridae_protein_F"/>
</dbReference>
<keyword evidence="5" id="KW-0946">Virion</keyword>
<evidence type="ECO:0000256" key="4">
    <source>
        <dbReference type="ARBA" id="ARBA00022561"/>
    </source>
</evidence>
<dbReference type="Pfam" id="PF02305">
    <property type="entry name" value="Phage_F"/>
    <property type="match status" value="2"/>
</dbReference>
<dbReference type="EMBL" id="MZ089789">
    <property type="protein sequence ID" value="QXN75212.1"/>
    <property type="molecule type" value="Genomic_DNA"/>
</dbReference>